<dbReference type="InterPro" id="IPR047151">
    <property type="entry name" value="RNZ2-like"/>
</dbReference>
<dbReference type="eggNOG" id="KOG2121">
    <property type="taxonomic scope" value="Eukaryota"/>
</dbReference>
<dbReference type="Gene3D" id="3.60.15.10">
    <property type="entry name" value="Ribonuclease Z/Hydroxyacylglutathione hydrolase-like"/>
    <property type="match status" value="1"/>
</dbReference>
<dbReference type="PANTHER" id="PTHR12553">
    <property type="entry name" value="ZINC PHOSPHODIESTERASE ELAC PROTEIN 2"/>
    <property type="match status" value="1"/>
</dbReference>
<evidence type="ECO:0000256" key="10">
    <source>
        <dbReference type="ARBA" id="ARBA00022833"/>
    </source>
</evidence>
<dbReference type="PANTHER" id="PTHR12553:SF49">
    <property type="entry name" value="ZINC PHOSPHODIESTERASE ELAC PROTEIN 2"/>
    <property type="match status" value="1"/>
</dbReference>
<evidence type="ECO:0000256" key="8">
    <source>
        <dbReference type="ARBA" id="ARBA00022759"/>
    </source>
</evidence>
<evidence type="ECO:0000313" key="12">
    <source>
        <dbReference type="EMBL" id="ACO63548.1"/>
    </source>
</evidence>
<comment type="cofactor">
    <cofactor evidence="2">
        <name>Zn(2+)</name>
        <dbReference type="ChEBI" id="CHEBI:29105"/>
    </cofactor>
</comment>
<dbReference type="GO" id="GO:0005739">
    <property type="term" value="C:mitochondrion"/>
    <property type="evidence" value="ECO:0007669"/>
    <property type="project" value="TreeGrafter"/>
</dbReference>
<evidence type="ECO:0000256" key="6">
    <source>
        <dbReference type="ARBA" id="ARBA00022722"/>
    </source>
</evidence>
<dbReference type="OMA" id="IWLTHIS"/>
<dbReference type="GeneID" id="8243948"/>
<keyword evidence="10" id="KW-0862">Zinc</keyword>
<dbReference type="Pfam" id="PF23023">
    <property type="entry name" value="Anti-Pycsar_Apyc1"/>
    <property type="match status" value="1"/>
</dbReference>
<dbReference type="OrthoDB" id="527344at2759"/>
<comment type="catalytic activity">
    <reaction evidence="1">
        <text>Endonucleolytic cleavage of RNA, removing extra 3' nucleotides from tRNA precursor, generating 3' termini of tRNAs. A 3'-hydroxy group is left at the tRNA terminus and a 5'-phosphoryl group is left at the trailer molecule.</text>
        <dbReference type="EC" id="3.1.26.11"/>
    </reaction>
</comment>
<evidence type="ECO:0000256" key="2">
    <source>
        <dbReference type="ARBA" id="ARBA00001947"/>
    </source>
</evidence>
<gene>
    <name evidence="12" type="ORF">MICPUN_81940</name>
</gene>
<evidence type="ECO:0000256" key="7">
    <source>
        <dbReference type="ARBA" id="ARBA00022723"/>
    </source>
</evidence>
<keyword evidence="6" id="KW-0540">Nuclease</keyword>
<dbReference type="InParanoid" id="C1E753"/>
<dbReference type="AlphaFoldDB" id="C1E753"/>
<evidence type="ECO:0000313" key="13">
    <source>
        <dbReference type="Proteomes" id="UP000002009"/>
    </source>
</evidence>
<comment type="similarity">
    <text evidence="3">Belongs to the RNase Z family.</text>
</comment>
<keyword evidence="5" id="KW-0819">tRNA processing</keyword>
<keyword evidence="13" id="KW-1185">Reference proteome</keyword>
<evidence type="ECO:0000256" key="5">
    <source>
        <dbReference type="ARBA" id="ARBA00022694"/>
    </source>
</evidence>
<accession>C1E753</accession>
<dbReference type="EMBL" id="CP001326">
    <property type="protein sequence ID" value="ACO63548.1"/>
    <property type="molecule type" value="Genomic_DNA"/>
</dbReference>
<feature type="compositionally biased region" description="Low complexity" evidence="11">
    <location>
        <begin position="169"/>
        <end position="182"/>
    </location>
</feature>
<evidence type="ECO:0000256" key="9">
    <source>
        <dbReference type="ARBA" id="ARBA00022801"/>
    </source>
</evidence>
<dbReference type="GO" id="GO:1990180">
    <property type="term" value="P:mitochondrial tRNA 3'-end processing"/>
    <property type="evidence" value="ECO:0007669"/>
    <property type="project" value="TreeGrafter"/>
</dbReference>
<evidence type="ECO:0000256" key="3">
    <source>
        <dbReference type="ARBA" id="ARBA00007823"/>
    </source>
</evidence>
<reference evidence="12 13" key="1">
    <citation type="journal article" date="2009" name="Science">
        <title>Green evolution and dynamic adaptations revealed by genomes of the marine picoeukaryotes Micromonas.</title>
        <authorList>
            <person name="Worden A.Z."/>
            <person name="Lee J.H."/>
            <person name="Mock T."/>
            <person name="Rouze P."/>
            <person name="Simmons M.P."/>
            <person name="Aerts A.L."/>
            <person name="Allen A.E."/>
            <person name="Cuvelier M.L."/>
            <person name="Derelle E."/>
            <person name="Everett M.V."/>
            <person name="Foulon E."/>
            <person name="Grimwood J."/>
            <person name="Gundlach H."/>
            <person name="Henrissat B."/>
            <person name="Napoli C."/>
            <person name="McDonald S.M."/>
            <person name="Parker M.S."/>
            <person name="Rombauts S."/>
            <person name="Salamov A."/>
            <person name="Von Dassow P."/>
            <person name="Badger J.H."/>
            <person name="Coutinho P.M."/>
            <person name="Demir E."/>
            <person name="Dubchak I."/>
            <person name="Gentemann C."/>
            <person name="Eikrem W."/>
            <person name="Gready J.E."/>
            <person name="John U."/>
            <person name="Lanier W."/>
            <person name="Lindquist E.A."/>
            <person name="Lucas S."/>
            <person name="Mayer K.F."/>
            <person name="Moreau H."/>
            <person name="Not F."/>
            <person name="Otillar R."/>
            <person name="Panaud O."/>
            <person name="Pangilinan J."/>
            <person name="Paulsen I."/>
            <person name="Piegu B."/>
            <person name="Poliakov A."/>
            <person name="Robbens S."/>
            <person name="Schmutz J."/>
            <person name="Toulza E."/>
            <person name="Wyss T."/>
            <person name="Zelensky A."/>
            <person name="Zhou K."/>
            <person name="Armbrust E.V."/>
            <person name="Bhattacharya D."/>
            <person name="Goodenough U.W."/>
            <person name="Van de Peer Y."/>
            <person name="Grigoriev I.V."/>
        </authorList>
    </citation>
    <scope>NUCLEOTIDE SEQUENCE [LARGE SCALE GENOMIC DNA]</scope>
    <source>
        <strain evidence="13">RCC299 / NOUM17</strain>
    </source>
</reference>
<organism evidence="12 13">
    <name type="scientific">Micromonas commoda (strain RCC299 / NOUM17 / CCMP2709)</name>
    <name type="common">Picoplanktonic green alga</name>
    <dbReference type="NCBI Taxonomy" id="296587"/>
    <lineage>
        <taxon>Eukaryota</taxon>
        <taxon>Viridiplantae</taxon>
        <taxon>Chlorophyta</taxon>
        <taxon>Mamiellophyceae</taxon>
        <taxon>Mamiellales</taxon>
        <taxon>Mamiellaceae</taxon>
        <taxon>Micromonas</taxon>
    </lineage>
</organism>
<dbReference type="SUPFAM" id="SSF56281">
    <property type="entry name" value="Metallo-hydrolase/oxidoreductase"/>
    <property type="match status" value="1"/>
</dbReference>
<proteinExistence type="inferred from homology"/>
<keyword evidence="8" id="KW-0255">Endonuclease</keyword>
<sequence length="357" mass="38446">MNEGDAEIIFLGTGSSAPAKYRNVTGIVVDQKDKGSVFVDTGEGTLGQLVRCVGVDAADDIVRRLKCVWISHIHADHHVGLPTILARRRALLGSNGSDEDPVTVVGPKDLRRFLNAYNAVEPLHARFVDCRATLEGEWTRGKQEEEEDGEEREGVVGTTNAPNSPSVDGSNNKPGSGSSSFDWGDSLSHVRDACAALGLRRMVSTPVVHCAHAFALTMESEATCAETGEGWKLVYSGDTRPCSNVTNAARGATVLVHEATFEDGMEEDAVKKRHSTVGEAVKVGTDAGAYRTVLTHFSQRYPKVPVFKGGQRVGVAFDLMRLDFKTGLPRVPSFLEAARSLFPEEEDAETPAKEPAP</sequence>
<dbReference type="InterPro" id="IPR036866">
    <property type="entry name" value="RibonucZ/Hydroxyglut_hydro"/>
</dbReference>
<evidence type="ECO:0000256" key="1">
    <source>
        <dbReference type="ARBA" id="ARBA00000402"/>
    </source>
</evidence>
<dbReference type="Proteomes" id="UP000002009">
    <property type="component" value="Chromosome 5"/>
</dbReference>
<dbReference type="GO" id="GO:0046872">
    <property type="term" value="F:metal ion binding"/>
    <property type="evidence" value="ECO:0007669"/>
    <property type="project" value="UniProtKB-KW"/>
</dbReference>
<dbReference type="CDD" id="cd07718">
    <property type="entry name" value="RNaseZ_ELAC1_ELAC2-C-term-like_MBL-fold"/>
    <property type="match status" value="1"/>
</dbReference>
<name>C1E753_MICCC</name>
<evidence type="ECO:0000256" key="11">
    <source>
        <dbReference type="SAM" id="MobiDB-lite"/>
    </source>
</evidence>
<feature type="compositionally biased region" description="Polar residues" evidence="11">
    <location>
        <begin position="158"/>
        <end position="168"/>
    </location>
</feature>
<feature type="region of interest" description="Disordered" evidence="11">
    <location>
        <begin position="138"/>
        <end position="182"/>
    </location>
</feature>
<dbReference type="STRING" id="296587.C1E753"/>
<dbReference type="KEGG" id="mis:MICPUN_81940"/>
<dbReference type="RefSeq" id="XP_002502290.1">
    <property type="nucleotide sequence ID" value="XM_002502244.1"/>
</dbReference>
<dbReference type="EC" id="3.1.26.11" evidence="4"/>
<keyword evidence="9" id="KW-0378">Hydrolase</keyword>
<protein>
    <recommendedName>
        <fullName evidence="4">ribonuclease Z</fullName>
        <ecNumber evidence="4">3.1.26.11</ecNumber>
    </recommendedName>
</protein>
<keyword evidence="7" id="KW-0479">Metal-binding</keyword>
<evidence type="ECO:0000256" key="4">
    <source>
        <dbReference type="ARBA" id="ARBA00012477"/>
    </source>
</evidence>
<dbReference type="GO" id="GO:0042781">
    <property type="term" value="F:3'-tRNA processing endoribonuclease activity"/>
    <property type="evidence" value="ECO:0007669"/>
    <property type="project" value="UniProtKB-EC"/>
</dbReference>